<dbReference type="Gene3D" id="1.10.4080.10">
    <property type="entry name" value="ADP-ribosylation/Crystallin J1"/>
    <property type="match status" value="1"/>
</dbReference>
<comment type="caution">
    <text evidence="3">The sequence shown here is derived from an EMBL/GenBank/DDBJ whole genome shotgun (WGS) entry which is preliminary data.</text>
</comment>
<evidence type="ECO:0000256" key="2">
    <source>
        <dbReference type="ARBA" id="ARBA00022801"/>
    </source>
</evidence>
<comment type="similarity">
    <text evidence="1">Belongs to the ADP-ribosylglycohydrolase family.</text>
</comment>
<evidence type="ECO:0000313" key="4">
    <source>
        <dbReference type="Proteomes" id="UP001521150"/>
    </source>
</evidence>
<dbReference type="InterPro" id="IPR036705">
    <property type="entry name" value="Ribosyl_crysJ1_sf"/>
</dbReference>
<proteinExistence type="inferred from homology"/>
<evidence type="ECO:0000256" key="1">
    <source>
        <dbReference type="ARBA" id="ARBA00010702"/>
    </source>
</evidence>
<dbReference type="RefSeq" id="WP_233732268.1">
    <property type="nucleotide sequence ID" value="NZ_JAJVCN010000004.1"/>
</dbReference>
<organism evidence="3 4">
    <name type="scientific">Kibdelosporangium philippinense</name>
    <dbReference type="NCBI Taxonomy" id="211113"/>
    <lineage>
        <taxon>Bacteria</taxon>
        <taxon>Bacillati</taxon>
        <taxon>Actinomycetota</taxon>
        <taxon>Actinomycetes</taxon>
        <taxon>Pseudonocardiales</taxon>
        <taxon>Pseudonocardiaceae</taxon>
        <taxon>Kibdelosporangium</taxon>
    </lineage>
</organism>
<evidence type="ECO:0000313" key="3">
    <source>
        <dbReference type="EMBL" id="MCE7010445.1"/>
    </source>
</evidence>
<dbReference type="InterPro" id="IPR005502">
    <property type="entry name" value="Ribosyl_crysJ1"/>
</dbReference>
<dbReference type="PANTHER" id="PTHR16222">
    <property type="entry name" value="ADP-RIBOSYLGLYCOHYDROLASE"/>
    <property type="match status" value="1"/>
</dbReference>
<dbReference type="Proteomes" id="UP001521150">
    <property type="component" value="Unassembled WGS sequence"/>
</dbReference>
<reference evidence="3 4" key="1">
    <citation type="submission" date="2021-12" db="EMBL/GenBank/DDBJ databases">
        <title>Genome sequence of Kibdelosporangium philippinense ATCC 49844.</title>
        <authorList>
            <person name="Fedorov E.A."/>
            <person name="Omeragic M."/>
            <person name="Shalygina K.F."/>
            <person name="Maclea K.S."/>
        </authorList>
    </citation>
    <scope>NUCLEOTIDE SEQUENCE [LARGE SCALE GENOMIC DNA]</scope>
    <source>
        <strain evidence="3 4">ATCC 49844</strain>
    </source>
</reference>
<dbReference type="Pfam" id="PF03747">
    <property type="entry name" value="ADP_ribosyl_GH"/>
    <property type="match status" value="1"/>
</dbReference>
<protein>
    <submittedName>
        <fullName evidence="3">ADP-ribosylglycohydrolase family protein</fullName>
    </submittedName>
</protein>
<accession>A0ABS8ZRW1</accession>
<dbReference type="EMBL" id="JAJVCN010000004">
    <property type="protein sequence ID" value="MCE7010445.1"/>
    <property type="molecule type" value="Genomic_DNA"/>
</dbReference>
<dbReference type="SUPFAM" id="SSF101478">
    <property type="entry name" value="ADP-ribosylglycohydrolase"/>
    <property type="match status" value="1"/>
</dbReference>
<sequence length="278" mass="29676">MLVELAVGDAYGAGFEYAPASFVAARNDLTGYVQHGQHLGIKPGQYTDDTQMTLAVAEALVSGDAWTPLNLASRFVEVFQRDPREGYAGRFYLFLQEVRDGADFLARIRPDSEKSGAAMRSGPIGLLPEVADVMHHSSVQARVTHDTPEGVEAAQAAALAVHYCHYGLGPVAEVGKWIDGQVSRGGWGRVWRGKVGSKGRMSVTAALTALAGNTTMSGLLRDCVAFTGDVDTVATVALAAASRSVEYTQDLPESLVEGLENGPYGREYLAQLNSRLLS</sequence>
<dbReference type="PANTHER" id="PTHR16222:SF24">
    <property type="entry name" value="ADP-RIBOSYLHYDROLASE ARH3"/>
    <property type="match status" value="1"/>
</dbReference>
<name>A0ABS8ZRW1_9PSEU</name>
<gene>
    <name evidence="3" type="ORF">LWC34_47720</name>
</gene>
<dbReference type="InterPro" id="IPR050792">
    <property type="entry name" value="ADP-ribosylglycohydrolase"/>
</dbReference>
<keyword evidence="4" id="KW-1185">Reference proteome</keyword>
<keyword evidence="2" id="KW-0378">Hydrolase</keyword>